<evidence type="ECO:0000256" key="3">
    <source>
        <dbReference type="ARBA" id="ARBA00022723"/>
    </source>
</evidence>
<gene>
    <name evidence="6" type="ORF">ACFOEN_08095</name>
</gene>
<comment type="caution">
    <text evidence="6">The sequence shown here is derived from an EMBL/GenBank/DDBJ whole genome shotgun (WGS) entry which is preliminary data.</text>
</comment>
<keyword evidence="7" id="KW-1185">Reference proteome</keyword>
<dbReference type="InterPro" id="IPR001486">
    <property type="entry name" value="Hemoglobin_trunc"/>
</dbReference>
<keyword evidence="1" id="KW-0813">Transport</keyword>
<evidence type="ECO:0000256" key="4">
    <source>
        <dbReference type="ARBA" id="ARBA00023004"/>
    </source>
</evidence>
<dbReference type="InterPro" id="IPR009050">
    <property type="entry name" value="Globin-like_sf"/>
</dbReference>
<dbReference type="InterPro" id="IPR012292">
    <property type="entry name" value="Globin/Proto"/>
</dbReference>
<keyword evidence="2" id="KW-0349">Heme</keyword>
<dbReference type="EMBL" id="JBHRTI010000004">
    <property type="protein sequence ID" value="MFC3147600.1"/>
    <property type="molecule type" value="Genomic_DNA"/>
</dbReference>
<protein>
    <submittedName>
        <fullName evidence="6">Group 1 truncated hemoglobin</fullName>
    </submittedName>
</protein>
<dbReference type="Pfam" id="PF01152">
    <property type="entry name" value="Bac_globin"/>
    <property type="match status" value="1"/>
</dbReference>
<keyword evidence="3" id="KW-0479">Metal-binding</keyword>
<evidence type="ECO:0000313" key="6">
    <source>
        <dbReference type="EMBL" id="MFC3147600.1"/>
    </source>
</evidence>
<evidence type="ECO:0000256" key="5">
    <source>
        <dbReference type="SAM" id="SignalP"/>
    </source>
</evidence>
<feature type="chain" id="PRO_5045495039" evidence="5">
    <location>
        <begin position="30"/>
        <end position="157"/>
    </location>
</feature>
<dbReference type="Proteomes" id="UP001595556">
    <property type="component" value="Unassembled WGS sequence"/>
</dbReference>
<organism evidence="6 7">
    <name type="scientific">Piscinibacterium candidicorallinum</name>
    <dbReference type="NCBI Taxonomy" id="1793872"/>
    <lineage>
        <taxon>Bacteria</taxon>
        <taxon>Pseudomonadati</taxon>
        <taxon>Pseudomonadota</taxon>
        <taxon>Betaproteobacteria</taxon>
        <taxon>Burkholderiales</taxon>
        <taxon>Piscinibacterium</taxon>
    </lineage>
</organism>
<keyword evidence="4" id="KW-0408">Iron</keyword>
<evidence type="ECO:0000256" key="1">
    <source>
        <dbReference type="ARBA" id="ARBA00022448"/>
    </source>
</evidence>
<feature type="signal peptide" evidence="5">
    <location>
        <begin position="1"/>
        <end position="29"/>
    </location>
</feature>
<dbReference type="RefSeq" id="WP_377302852.1">
    <property type="nucleotide sequence ID" value="NZ_CP180191.1"/>
</dbReference>
<dbReference type="Gene3D" id="1.10.490.10">
    <property type="entry name" value="Globins"/>
    <property type="match status" value="1"/>
</dbReference>
<dbReference type="CDD" id="cd00454">
    <property type="entry name" value="TrHb1_N"/>
    <property type="match status" value="1"/>
</dbReference>
<accession>A0ABV7H1C8</accession>
<evidence type="ECO:0000313" key="7">
    <source>
        <dbReference type="Proteomes" id="UP001595556"/>
    </source>
</evidence>
<sequence length="157" mass="16957">MTFFASESALLRTARLVVASLILASAALAAGTARADDTLFQQLGGKPGIATFTNTFVQRISEDPRIKDFFADTDLQRLSLLLAEQFCDLSGGPCQYKGRDMREAHRNMGVRSAHFNALAENLQIAMEQHGVPNRAALKLVALLAPMHGDVVGRTAAK</sequence>
<proteinExistence type="predicted"/>
<reference evidence="7" key="1">
    <citation type="journal article" date="2019" name="Int. J. Syst. Evol. Microbiol.">
        <title>The Global Catalogue of Microorganisms (GCM) 10K type strain sequencing project: providing services to taxonomists for standard genome sequencing and annotation.</title>
        <authorList>
            <consortium name="The Broad Institute Genomics Platform"/>
            <consortium name="The Broad Institute Genome Sequencing Center for Infectious Disease"/>
            <person name="Wu L."/>
            <person name="Ma J."/>
        </authorList>
    </citation>
    <scope>NUCLEOTIDE SEQUENCE [LARGE SCALE GENOMIC DNA]</scope>
    <source>
        <strain evidence="7">KCTC 52168</strain>
    </source>
</reference>
<evidence type="ECO:0000256" key="2">
    <source>
        <dbReference type="ARBA" id="ARBA00022617"/>
    </source>
</evidence>
<dbReference type="SUPFAM" id="SSF46458">
    <property type="entry name" value="Globin-like"/>
    <property type="match status" value="1"/>
</dbReference>
<name>A0ABV7H1C8_9BURK</name>
<keyword evidence="5" id="KW-0732">Signal</keyword>